<evidence type="ECO:0000313" key="1">
    <source>
        <dbReference type="EMBL" id="GMF40512.1"/>
    </source>
</evidence>
<accession>A0A9W6XKW9</accession>
<sequence length="97" mass="10705">MWHDLPNRRANVNRENVVAFYSTPDCTAPDVKVWTVKIQSSAEANFPSKFELDGLENSISSFNVISAGGGKEVKYIWGVTERLSARNTSMGEIGPTI</sequence>
<proteinExistence type="predicted"/>
<evidence type="ECO:0000313" key="2">
    <source>
        <dbReference type="Proteomes" id="UP001165083"/>
    </source>
</evidence>
<dbReference type="Proteomes" id="UP001165083">
    <property type="component" value="Unassembled WGS sequence"/>
</dbReference>
<protein>
    <submittedName>
        <fullName evidence="1">Unnamed protein product</fullName>
    </submittedName>
</protein>
<dbReference type="EMBL" id="BSXW01002027">
    <property type="protein sequence ID" value="GMF40512.1"/>
    <property type="molecule type" value="Genomic_DNA"/>
</dbReference>
<comment type="caution">
    <text evidence="1">The sequence shown here is derived from an EMBL/GenBank/DDBJ whole genome shotgun (WGS) entry which is preliminary data.</text>
</comment>
<organism evidence="1 2">
    <name type="scientific">Phytophthora lilii</name>
    <dbReference type="NCBI Taxonomy" id="2077276"/>
    <lineage>
        <taxon>Eukaryota</taxon>
        <taxon>Sar</taxon>
        <taxon>Stramenopiles</taxon>
        <taxon>Oomycota</taxon>
        <taxon>Peronosporomycetes</taxon>
        <taxon>Peronosporales</taxon>
        <taxon>Peronosporaceae</taxon>
        <taxon>Phytophthora</taxon>
    </lineage>
</organism>
<reference evidence="1" key="1">
    <citation type="submission" date="2023-04" db="EMBL/GenBank/DDBJ databases">
        <title>Phytophthora lilii NBRC 32176.</title>
        <authorList>
            <person name="Ichikawa N."/>
            <person name="Sato H."/>
            <person name="Tonouchi N."/>
        </authorList>
    </citation>
    <scope>NUCLEOTIDE SEQUENCE</scope>
    <source>
        <strain evidence="1">NBRC 32176</strain>
    </source>
</reference>
<name>A0A9W6XKW9_9STRA</name>
<gene>
    <name evidence="1" type="ORF">Plil01_001652600</name>
</gene>
<dbReference type="OrthoDB" id="10458970at2759"/>
<dbReference type="AlphaFoldDB" id="A0A9W6XKW9"/>
<keyword evidence="2" id="KW-1185">Reference proteome</keyword>